<feature type="signal peptide" evidence="2">
    <location>
        <begin position="1"/>
        <end position="21"/>
    </location>
</feature>
<comment type="caution">
    <text evidence="3">The sequence shown here is derived from an EMBL/GenBank/DDBJ whole genome shotgun (WGS) entry which is preliminary data.</text>
</comment>
<organism evidence="3 4">
    <name type="scientific">Ideonella lacteola</name>
    <dbReference type="NCBI Taxonomy" id="2984193"/>
    <lineage>
        <taxon>Bacteria</taxon>
        <taxon>Pseudomonadati</taxon>
        <taxon>Pseudomonadota</taxon>
        <taxon>Betaproteobacteria</taxon>
        <taxon>Burkholderiales</taxon>
        <taxon>Sphaerotilaceae</taxon>
        <taxon>Ideonella</taxon>
    </lineage>
</organism>
<accession>A0ABU9BRW2</accession>
<keyword evidence="2" id="KW-0732">Signal</keyword>
<sequence length="106" mass="11542">MKTTRIAYLTTALLACVGAHAEEVAPRTGDTAPAARTAPEPQVIQQVTEDDQIRIEELRVRGQTKRLTVQPKIRGVGAYEIAPPEPGRAPADDPKAGQRVWLSINF</sequence>
<keyword evidence="4" id="KW-1185">Reference proteome</keyword>
<evidence type="ECO:0000313" key="3">
    <source>
        <dbReference type="EMBL" id="MEK8031385.1"/>
    </source>
</evidence>
<reference evidence="3 4" key="1">
    <citation type="submission" date="2024-04" db="EMBL/GenBank/DDBJ databases">
        <title>Novel species of the genus Ideonella isolated from streams.</title>
        <authorList>
            <person name="Lu H."/>
        </authorList>
    </citation>
    <scope>NUCLEOTIDE SEQUENCE [LARGE SCALE GENOMIC DNA]</scope>
    <source>
        <strain evidence="3 4">DXS29W</strain>
    </source>
</reference>
<dbReference type="RefSeq" id="WP_341425763.1">
    <property type="nucleotide sequence ID" value="NZ_JBBUTG010000005.1"/>
</dbReference>
<evidence type="ECO:0000256" key="2">
    <source>
        <dbReference type="SAM" id="SignalP"/>
    </source>
</evidence>
<protein>
    <recommendedName>
        <fullName evidence="5">DUF2782 domain-containing protein</fullName>
    </recommendedName>
</protein>
<feature type="region of interest" description="Disordered" evidence="1">
    <location>
        <begin position="22"/>
        <end position="43"/>
    </location>
</feature>
<evidence type="ECO:0008006" key="5">
    <source>
        <dbReference type="Google" id="ProtNLM"/>
    </source>
</evidence>
<dbReference type="EMBL" id="JBBUTG010000005">
    <property type="protein sequence ID" value="MEK8031385.1"/>
    <property type="molecule type" value="Genomic_DNA"/>
</dbReference>
<name>A0ABU9BRW2_9BURK</name>
<dbReference type="Proteomes" id="UP001371218">
    <property type="component" value="Unassembled WGS sequence"/>
</dbReference>
<gene>
    <name evidence="3" type="ORF">AACH06_11200</name>
</gene>
<feature type="chain" id="PRO_5047103277" description="DUF2782 domain-containing protein" evidence="2">
    <location>
        <begin position="22"/>
        <end position="106"/>
    </location>
</feature>
<dbReference type="PROSITE" id="PS51257">
    <property type="entry name" value="PROKAR_LIPOPROTEIN"/>
    <property type="match status" value="1"/>
</dbReference>
<evidence type="ECO:0000313" key="4">
    <source>
        <dbReference type="Proteomes" id="UP001371218"/>
    </source>
</evidence>
<proteinExistence type="predicted"/>
<evidence type="ECO:0000256" key="1">
    <source>
        <dbReference type="SAM" id="MobiDB-lite"/>
    </source>
</evidence>